<feature type="transmembrane region" description="Helical" evidence="1">
    <location>
        <begin position="20"/>
        <end position="38"/>
    </location>
</feature>
<sequence length="115" mass="13097">MGGHGLALTAVVMSAIPPPWPVVLTLLVLAHGSGAWFARHRFVGWRLSYRDGHWRLQDARGNRVSTRLCPSTWMSPWVTVLHWRTEQGDFLAVPVWKDALAAADYRRLQARLRWG</sequence>
<dbReference type="Proteomes" id="UP001321450">
    <property type="component" value="Chromosome"/>
</dbReference>
<evidence type="ECO:0000313" key="2">
    <source>
        <dbReference type="EMBL" id="BCX89936.1"/>
    </source>
</evidence>
<dbReference type="EMBL" id="AP024718">
    <property type="protein sequence ID" value="BCX89936.1"/>
    <property type="molecule type" value="Genomic_DNA"/>
</dbReference>
<dbReference type="KEGG" id="meiy:MIN45_P2310"/>
<organism evidence="2 3">
    <name type="scientific">Methylomarinovum tepidoasis</name>
    <dbReference type="NCBI Taxonomy" id="2840183"/>
    <lineage>
        <taxon>Bacteria</taxon>
        <taxon>Pseudomonadati</taxon>
        <taxon>Pseudomonadota</taxon>
        <taxon>Gammaproteobacteria</taxon>
        <taxon>Methylococcales</taxon>
        <taxon>Methylothermaceae</taxon>
        <taxon>Methylomarinovum</taxon>
    </lineage>
</organism>
<keyword evidence="1" id="KW-0472">Membrane</keyword>
<evidence type="ECO:0000256" key="1">
    <source>
        <dbReference type="SAM" id="Phobius"/>
    </source>
</evidence>
<protein>
    <submittedName>
        <fullName evidence="2">Toxin CptA</fullName>
    </submittedName>
</protein>
<proteinExistence type="predicted"/>
<dbReference type="AlphaFoldDB" id="A0AAU9CDE3"/>
<dbReference type="Pfam" id="PF07254">
    <property type="entry name" value="Cpta_toxin"/>
    <property type="match status" value="1"/>
</dbReference>
<dbReference type="InterPro" id="IPR009883">
    <property type="entry name" value="YgfX"/>
</dbReference>
<evidence type="ECO:0000313" key="3">
    <source>
        <dbReference type="Proteomes" id="UP001321450"/>
    </source>
</evidence>
<keyword evidence="1" id="KW-0812">Transmembrane</keyword>
<gene>
    <name evidence="2" type="ORF">MIN45_P2310</name>
</gene>
<keyword evidence="1" id="KW-1133">Transmembrane helix</keyword>
<accession>A0AAU9CDE3</accession>
<reference evidence="3" key="1">
    <citation type="journal article" date="2024" name="Int. J. Syst. Evol. Microbiol.">
        <title>Methylomarinovum tepidoasis sp. nov., a moderately thermophilic methanotroph of the family Methylothermaceae isolated from a deep-sea hydrothermal field.</title>
        <authorList>
            <person name="Hirayama H."/>
            <person name="Takaki Y."/>
            <person name="Abe M."/>
            <person name="Miyazaki M."/>
            <person name="Uematsu K."/>
            <person name="Matsui Y."/>
            <person name="Takai K."/>
        </authorList>
    </citation>
    <scope>NUCLEOTIDE SEQUENCE [LARGE SCALE GENOMIC DNA]</scope>
    <source>
        <strain evidence="3">IN45</strain>
    </source>
</reference>
<keyword evidence="3" id="KW-1185">Reference proteome</keyword>
<name>A0AAU9CDE3_9GAMM</name>